<evidence type="ECO:0000313" key="2">
    <source>
        <dbReference type="Proteomes" id="UP000320762"/>
    </source>
</evidence>
<protein>
    <submittedName>
        <fullName evidence="1">Uncharacterized protein</fullName>
    </submittedName>
</protein>
<name>A0A550BXB1_9AGAR</name>
<organism evidence="1 2">
    <name type="scientific">Schizophyllum amplum</name>
    <dbReference type="NCBI Taxonomy" id="97359"/>
    <lineage>
        <taxon>Eukaryota</taxon>
        <taxon>Fungi</taxon>
        <taxon>Dikarya</taxon>
        <taxon>Basidiomycota</taxon>
        <taxon>Agaricomycotina</taxon>
        <taxon>Agaricomycetes</taxon>
        <taxon>Agaricomycetidae</taxon>
        <taxon>Agaricales</taxon>
        <taxon>Schizophyllaceae</taxon>
        <taxon>Schizophyllum</taxon>
    </lineage>
</organism>
<gene>
    <name evidence="1" type="ORF">BD626DRAFT_574866</name>
</gene>
<comment type="caution">
    <text evidence="1">The sequence shown here is derived from an EMBL/GenBank/DDBJ whole genome shotgun (WGS) entry which is preliminary data.</text>
</comment>
<dbReference type="AlphaFoldDB" id="A0A550BXB1"/>
<sequence length="82" mass="9119">MAFSAVQLTAAVVIVVLSALFDTCRIFYRTPVGQIDFTFQRVHGGAAKFEGLFGYQHLWLCDPKAVKYVVQGGLWLHESARA</sequence>
<dbReference type="Proteomes" id="UP000320762">
    <property type="component" value="Unassembled WGS sequence"/>
</dbReference>
<accession>A0A550BXB1</accession>
<reference evidence="1 2" key="1">
    <citation type="journal article" date="2019" name="New Phytol.">
        <title>Comparative genomics reveals unique wood-decay strategies and fruiting body development in the Schizophyllaceae.</title>
        <authorList>
            <person name="Almasi E."/>
            <person name="Sahu N."/>
            <person name="Krizsan K."/>
            <person name="Balint B."/>
            <person name="Kovacs G.M."/>
            <person name="Kiss B."/>
            <person name="Cseklye J."/>
            <person name="Drula E."/>
            <person name="Henrissat B."/>
            <person name="Nagy I."/>
            <person name="Chovatia M."/>
            <person name="Adam C."/>
            <person name="LaButti K."/>
            <person name="Lipzen A."/>
            <person name="Riley R."/>
            <person name="Grigoriev I.V."/>
            <person name="Nagy L.G."/>
        </authorList>
    </citation>
    <scope>NUCLEOTIDE SEQUENCE [LARGE SCALE GENOMIC DNA]</scope>
    <source>
        <strain evidence="1 2">NL-1724</strain>
    </source>
</reference>
<keyword evidence="2" id="KW-1185">Reference proteome</keyword>
<dbReference type="EMBL" id="VDMD01000052">
    <property type="protein sequence ID" value="TRM57168.1"/>
    <property type="molecule type" value="Genomic_DNA"/>
</dbReference>
<evidence type="ECO:0000313" key="1">
    <source>
        <dbReference type="EMBL" id="TRM57168.1"/>
    </source>
</evidence>
<proteinExistence type="predicted"/>